<evidence type="ECO:0000256" key="1">
    <source>
        <dbReference type="SAM" id="MobiDB-lite"/>
    </source>
</evidence>
<protein>
    <submittedName>
        <fullName evidence="2">Uncharacterized protein</fullName>
    </submittedName>
</protein>
<dbReference type="AlphaFoldDB" id="A0A6I4M0Z6"/>
<reference evidence="2 3" key="1">
    <citation type="submission" date="2019-01" db="EMBL/GenBank/DDBJ databases">
        <title>Sphingorhabdus lacus sp.nov., isolated from an oligotrophic freshwater lake.</title>
        <authorList>
            <person name="Park M."/>
        </authorList>
    </citation>
    <scope>NUCLEOTIDE SEQUENCE [LARGE SCALE GENOMIC DNA]</scope>
    <source>
        <strain evidence="2 3">IMCC26285</strain>
    </source>
</reference>
<dbReference type="RefSeq" id="WP_160353901.1">
    <property type="nucleotide sequence ID" value="NZ_SDWJ01000002.1"/>
</dbReference>
<comment type="caution">
    <text evidence="2">The sequence shown here is derived from an EMBL/GenBank/DDBJ whole genome shotgun (WGS) entry which is preliminary data.</text>
</comment>
<dbReference type="Proteomes" id="UP000471147">
    <property type="component" value="Unassembled WGS sequence"/>
</dbReference>
<dbReference type="EMBL" id="SDWJ01000002">
    <property type="protein sequence ID" value="MVZ97926.1"/>
    <property type="molecule type" value="Genomic_DNA"/>
</dbReference>
<evidence type="ECO:0000313" key="2">
    <source>
        <dbReference type="EMBL" id="MVZ97926.1"/>
    </source>
</evidence>
<organism evidence="2 3">
    <name type="scientific">Sphingorhabdus profundilacus</name>
    <dbReference type="NCBI Taxonomy" id="2509718"/>
    <lineage>
        <taxon>Bacteria</taxon>
        <taxon>Pseudomonadati</taxon>
        <taxon>Pseudomonadota</taxon>
        <taxon>Alphaproteobacteria</taxon>
        <taxon>Sphingomonadales</taxon>
        <taxon>Sphingomonadaceae</taxon>
        <taxon>Sphingorhabdus</taxon>
    </lineage>
</organism>
<sequence length="270" mass="29503">MADGDIFISFLARNASLVPPMSPGHVFFCIEMHLASGIKEDCFGFYPEDGANPLDGPGVITNEFNKPAIGVVEHSFRHRISSSGRRAIYALLPGYTDANYRLATINCIDFVSAIAGAAGLKLPPRTNITLPREVVSGLRSLYWNGGWQSEDVQTRFQLEIVAPNVDWTERNAAGQMLLVPAQFAPTDDQIKIERDNTLDVLAHIGFQPNVADQITAAGPRPSYLVLRRIDGRIEGEWSGLIATKDAAGNLEELKQPGTTPSKPFGFSRVH</sequence>
<name>A0A6I4M0Z6_9SPHN</name>
<accession>A0A6I4M0Z6</accession>
<gene>
    <name evidence="2" type="ORF">EUU23_09425</name>
</gene>
<proteinExistence type="predicted"/>
<feature type="region of interest" description="Disordered" evidence="1">
    <location>
        <begin position="251"/>
        <end position="270"/>
    </location>
</feature>
<keyword evidence="3" id="KW-1185">Reference proteome</keyword>
<evidence type="ECO:0000313" key="3">
    <source>
        <dbReference type="Proteomes" id="UP000471147"/>
    </source>
</evidence>